<sequence length="262" mass="28519">MKLLYSCLLVLLPTYGFAQVAPDSLSNGGPISTDRPDQTEASNVVPLGTLQVELGVLRQKDRKNGKTSVDYLYPTALLRYGILHRLELRLIAGYHRSTGPDETDAGDARGLDAFSIGTKIFVTEEKGLLPEIAFIGHLTLPSGSSEFKPTYVAPDFRLSFAHTLSNTFSLGYNVGYEWDGDTPHGAGIYTLSLAAGLGDKWGTYAELFGEKPEKGKWSHSTDAGVTFSPRYNVQFDVSAGLALNEEAPNYYLSAGVSFRLPR</sequence>
<dbReference type="AlphaFoldDB" id="A0A5B6TBM4"/>
<dbReference type="Proteomes" id="UP000324133">
    <property type="component" value="Unassembled WGS sequence"/>
</dbReference>
<organism evidence="2 3">
    <name type="scientific">Rufibacter hautae</name>
    <dbReference type="NCBI Taxonomy" id="2595005"/>
    <lineage>
        <taxon>Bacteria</taxon>
        <taxon>Pseudomonadati</taxon>
        <taxon>Bacteroidota</taxon>
        <taxon>Cytophagia</taxon>
        <taxon>Cytophagales</taxon>
        <taxon>Hymenobacteraceae</taxon>
        <taxon>Rufibacter</taxon>
    </lineage>
</organism>
<dbReference type="RefSeq" id="WP_149090940.1">
    <property type="nucleotide sequence ID" value="NZ_VKKY01000002.1"/>
</dbReference>
<reference evidence="2 3" key="1">
    <citation type="submission" date="2019-07" db="EMBL/GenBank/DDBJ databases">
        <title>Rufibacter sp. nov., isolated from lake sediment.</title>
        <authorList>
            <person name="Qu J.-H."/>
        </authorList>
    </citation>
    <scope>NUCLEOTIDE SEQUENCE [LARGE SCALE GENOMIC DNA]</scope>
    <source>
        <strain evidence="2 3">NBS58-1</strain>
    </source>
</reference>
<feature type="signal peptide" evidence="1">
    <location>
        <begin position="1"/>
        <end position="18"/>
    </location>
</feature>
<dbReference type="Pfam" id="PF13557">
    <property type="entry name" value="Phenol_MetA_deg"/>
    <property type="match status" value="1"/>
</dbReference>
<evidence type="ECO:0000313" key="2">
    <source>
        <dbReference type="EMBL" id="KAA3437877.1"/>
    </source>
</evidence>
<evidence type="ECO:0000256" key="1">
    <source>
        <dbReference type="SAM" id="SignalP"/>
    </source>
</evidence>
<evidence type="ECO:0000313" key="3">
    <source>
        <dbReference type="Proteomes" id="UP000324133"/>
    </source>
</evidence>
<feature type="chain" id="PRO_5022986924" evidence="1">
    <location>
        <begin position="19"/>
        <end position="262"/>
    </location>
</feature>
<gene>
    <name evidence="2" type="ORF">FOA19_11365</name>
</gene>
<dbReference type="EMBL" id="VKKY01000002">
    <property type="protein sequence ID" value="KAA3437877.1"/>
    <property type="molecule type" value="Genomic_DNA"/>
</dbReference>
<keyword evidence="3" id="KW-1185">Reference proteome</keyword>
<dbReference type="InterPro" id="IPR025737">
    <property type="entry name" value="FApF"/>
</dbReference>
<keyword evidence="1" id="KW-0732">Signal</keyword>
<comment type="caution">
    <text evidence="2">The sequence shown here is derived from an EMBL/GenBank/DDBJ whole genome shotgun (WGS) entry which is preliminary data.</text>
</comment>
<name>A0A5B6TBM4_9BACT</name>
<proteinExistence type="predicted"/>
<accession>A0A5B6TBM4</accession>
<dbReference type="OrthoDB" id="1014491at2"/>
<protein>
    <submittedName>
        <fullName evidence="2">Transporter</fullName>
    </submittedName>
</protein>